<evidence type="ECO:0000256" key="3">
    <source>
        <dbReference type="PROSITE-ProRule" id="PRU00335"/>
    </source>
</evidence>
<evidence type="ECO:0000313" key="6">
    <source>
        <dbReference type="Proteomes" id="UP000678228"/>
    </source>
</evidence>
<dbReference type="InterPro" id="IPR009057">
    <property type="entry name" value="Homeodomain-like_sf"/>
</dbReference>
<evidence type="ECO:0000256" key="2">
    <source>
        <dbReference type="ARBA" id="ARBA00023125"/>
    </source>
</evidence>
<evidence type="ECO:0000259" key="4">
    <source>
        <dbReference type="PROSITE" id="PS50977"/>
    </source>
</evidence>
<dbReference type="SUPFAM" id="SSF46689">
    <property type="entry name" value="Homeodomain-like"/>
    <property type="match status" value="1"/>
</dbReference>
<dbReference type="Pfam" id="PF00440">
    <property type="entry name" value="TetR_N"/>
    <property type="match status" value="1"/>
</dbReference>
<protein>
    <submittedName>
        <fullName evidence="5">TetR/AcrR family transcriptional regulator</fullName>
    </submittedName>
</protein>
<dbReference type="EMBL" id="JAGKSQ010000004">
    <property type="protein sequence ID" value="MBP3951775.1"/>
    <property type="molecule type" value="Genomic_DNA"/>
</dbReference>
<keyword evidence="1" id="KW-0678">Repressor</keyword>
<gene>
    <name evidence="5" type="ORF">J7W16_11575</name>
</gene>
<proteinExistence type="predicted"/>
<dbReference type="AlphaFoldDB" id="A0A941ANL6"/>
<organism evidence="5 6">
    <name type="scientific">Halalkalibacter suaedae</name>
    <dbReference type="NCBI Taxonomy" id="2822140"/>
    <lineage>
        <taxon>Bacteria</taxon>
        <taxon>Bacillati</taxon>
        <taxon>Bacillota</taxon>
        <taxon>Bacilli</taxon>
        <taxon>Bacillales</taxon>
        <taxon>Bacillaceae</taxon>
        <taxon>Halalkalibacter</taxon>
    </lineage>
</organism>
<feature type="domain" description="HTH tetR-type" evidence="4">
    <location>
        <begin position="16"/>
        <end position="76"/>
    </location>
</feature>
<dbReference type="InterPro" id="IPR050624">
    <property type="entry name" value="HTH-type_Tx_Regulator"/>
</dbReference>
<evidence type="ECO:0000256" key="1">
    <source>
        <dbReference type="ARBA" id="ARBA00022491"/>
    </source>
</evidence>
<dbReference type="Proteomes" id="UP000678228">
    <property type="component" value="Unassembled WGS sequence"/>
</dbReference>
<dbReference type="Gene3D" id="1.10.357.10">
    <property type="entry name" value="Tetracycline Repressor, domain 2"/>
    <property type="match status" value="1"/>
</dbReference>
<feature type="DNA-binding region" description="H-T-H motif" evidence="3">
    <location>
        <begin position="39"/>
        <end position="58"/>
    </location>
</feature>
<dbReference type="SUPFAM" id="SSF48498">
    <property type="entry name" value="Tetracyclin repressor-like, C-terminal domain"/>
    <property type="match status" value="1"/>
</dbReference>
<comment type="caution">
    <text evidence="5">The sequence shown here is derived from an EMBL/GenBank/DDBJ whole genome shotgun (WGS) entry which is preliminary data.</text>
</comment>
<keyword evidence="2 3" id="KW-0238">DNA-binding</keyword>
<keyword evidence="6" id="KW-1185">Reference proteome</keyword>
<dbReference type="PROSITE" id="PS50977">
    <property type="entry name" value="HTH_TETR_2"/>
    <property type="match status" value="1"/>
</dbReference>
<accession>A0A941ANL6</accession>
<evidence type="ECO:0000313" key="5">
    <source>
        <dbReference type="EMBL" id="MBP3951775.1"/>
    </source>
</evidence>
<sequence length="205" mass="23969">MIDSIDKLSPRKQQALQTRKKLLEAGQETFLENGFQKTTIAQIIKKANTGYGTAYVYFKNKDELFMILMDDLMNRFYEVAEIPFKPQSKNEALELIKNQVHLFLTLAVEEKNMMMIVKEAIGVSADIDQAWYKIRERFINRISIDIAYAQENDLAKKNLDPSLVARGWFYSNEMYMWELVHNEEKYAMDDVIHNLVSIYGNGLYE</sequence>
<dbReference type="PANTHER" id="PTHR43479:SF7">
    <property type="entry name" value="TETR-FAMILY TRANSCRIPTIONAL REGULATOR"/>
    <property type="match status" value="1"/>
</dbReference>
<dbReference type="PRINTS" id="PR00455">
    <property type="entry name" value="HTHTETR"/>
</dbReference>
<reference evidence="5" key="1">
    <citation type="submission" date="2021-03" db="EMBL/GenBank/DDBJ databases">
        <title>Bacillus suaedae sp. nov., isolated from Suaeda aralocaspica.</title>
        <authorList>
            <person name="Lei R.F.R."/>
        </authorList>
    </citation>
    <scope>NUCLEOTIDE SEQUENCE</scope>
    <source>
        <strain evidence="5">YZJH907-2</strain>
    </source>
</reference>
<dbReference type="RefSeq" id="WP_210597464.1">
    <property type="nucleotide sequence ID" value="NZ_JAGKSQ010000004.1"/>
</dbReference>
<dbReference type="Gene3D" id="1.10.10.60">
    <property type="entry name" value="Homeodomain-like"/>
    <property type="match status" value="1"/>
</dbReference>
<dbReference type="PANTHER" id="PTHR43479">
    <property type="entry name" value="ACREF/ENVCD OPERON REPRESSOR-RELATED"/>
    <property type="match status" value="1"/>
</dbReference>
<name>A0A941ANL6_9BACI</name>
<dbReference type="GO" id="GO:0003677">
    <property type="term" value="F:DNA binding"/>
    <property type="evidence" value="ECO:0007669"/>
    <property type="project" value="UniProtKB-UniRule"/>
</dbReference>
<dbReference type="InterPro" id="IPR036271">
    <property type="entry name" value="Tet_transcr_reg_TetR-rel_C_sf"/>
</dbReference>
<dbReference type="InterPro" id="IPR001647">
    <property type="entry name" value="HTH_TetR"/>
</dbReference>